<dbReference type="InterPro" id="IPR006439">
    <property type="entry name" value="HAD-SF_hydro_IA"/>
</dbReference>
<dbReference type="Gene3D" id="1.10.150.240">
    <property type="entry name" value="Putative phosphatase, domain 2"/>
    <property type="match status" value="1"/>
</dbReference>
<gene>
    <name evidence="1" type="ORF">FC69_GL001478</name>
</gene>
<dbReference type="GO" id="GO:0008253">
    <property type="term" value="F:5'-nucleotidase activity"/>
    <property type="evidence" value="ECO:0007669"/>
    <property type="project" value="InterPro"/>
</dbReference>
<dbReference type="AlphaFoldDB" id="A0A0R1RYH0"/>
<dbReference type="SFLD" id="SFLDG01129">
    <property type="entry name" value="C1.5:_HAD__Beta-PGM__Phosphata"/>
    <property type="match status" value="1"/>
</dbReference>
<dbReference type="OrthoDB" id="9802350at2"/>
<comment type="caution">
    <text evidence="1">The sequence shown here is derived from an EMBL/GenBank/DDBJ whole genome shotgun (WGS) entry which is preliminary data.</text>
</comment>
<dbReference type="Pfam" id="PF00702">
    <property type="entry name" value="Hydrolase"/>
    <property type="match status" value="1"/>
</dbReference>
<dbReference type="PANTHER" id="PTHR47478:SF1">
    <property type="entry name" value="PYRIMIDINE 5'-NUCLEOTIDASE YJJG"/>
    <property type="match status" value="1"/>
</dbReference>
<dbReference type="RefSeq" id="WP_025083737.1">
    <property type="nucleotide sequence ID" value="NZ_AZEX01000004.1"/>
</dbReference>
<dbReference type="NCBIfam" id="TIGR02254">
    <property type="entry name" value="YjjG_YfnB"/>
    <property type="match status" value="1"/>
</dbReference>
<dbReference type="InterPro" id="IPR023198">
    <property type="entry name" value="PGP-like_dom2"/>
</dbReference>
<dbReference type="InterPro" id="IPR036412">
    <property type="entry name" value="HAD-like_sf"/>
</dbReference>
<dbReference type="NCBIfam" id="TIGR01549">
    <property type="entry name" value="HAD-SF-IA-v1"/>
    <property type="match status" value="1"/>
</dbReference>
<evidence type="ECO:0000313" key="2">
    <source>
        <dbReference type="Proteomes" id="UP000051264"/>
    </source>
</evidence>
<keyword evidence="1" id="KW-0378">Hydrolase</keyword>
<dbReference type="InterPro" id="IPR011951">
    <property type="entry name" value="HAD-SF_hydro_IA_YjjG/PynA"/>
</dbReference>
<dbReference type="InterPro" id="IPR023214">
    <property type="entry name" value="HAD_sf"/>
</dbReference>
<name>A0A0R1RYH0_9LACO</name>
<dbReference type="PATRIC" id="fig|1423747.3.peg.1506"/>
<dbReference type="eggNOG" id="COG1011">
    <property type="taxonomic scope" value="Bacteria"/>
</dbReference>
<dbReference type="PANTHER" id="PTHR47478">
    <property type="match status" value="1"/>
</dbReference>
<dbReference type="InterPro" id="IPR052550">
    <property type="entry name" value="Pyrimidine_5'-ntase_YjjG"/>
</dbReference>
<dbReference type="SUPFAM" id="SSF56784">
    <property type="entry name" value="HAD-like"/>
    <property type="match status" value="1"/>
</dbReference>
<evidence type="ECO:0000313" key="1">
    <source>
        <dbReference type="EMBL" id="KRL61825.1"/>
    </source>
</evidence>
<accession>A0A0R1RYH0</accession>
<protein>
    <submittedName>
        <fullName evidence="1">HAD-hydrolase yfnB</fullName>
    </submittedName>
</protein>
<proteinExistence type="predicted"/>
<dbReference type="SFLD" id="SFLDS00003">
    <property type="entry name" value="Haloacid_Dehalogenase"/>
    <property type="match status" value="1"/>
</dbReference>
<dbReference type="STRING" id="1423747.FC69_GL001478"/>
<reference evidence="1 2" key="1">
    <citation type="journal article" date="2015" name="Genome Announc.">
        <title>Expanding the biotechnology potential of lactobacilli through comparative genomics of 213 strains and associated genera.</title>
        <authorList>
            <person name="Sun Z."/>
            <person name="Harris H.M."/>
            <person name="McCann A."/>
            <person name="Guo C."/>
            <person name="Argimon S."/>
            <person name="Zhang W."/>
            <person name="Yang X."/>
            <person name="Jeffery I.B."/>
            <person name="Cooney J.C."/>
            <person name="Kagawa T.F."/>
            <person name="Liu W."/>
            <person name="Song Y."/>
            <person name="Salvetti E."/>
            <person name="Wrobel A."/>
            <person name="Rasinkangas P."/>
            <person name="Parkhill J."/>
            <person name="Rea M.C."/>
            <person name="O'Sullivan O."/>
            <person name="Ritari J."/>
            <person name="Douillard F.P."/>
            <person name="Paul Ross R."/>
            <person name="Yang R."/>
            <person name="Briner A.E."/>
            <person name="Felis G.E."/>
            <person name="de Vos W.M."/>
            <person name="Barrangou R."/>
            <person name="Klaenhammer T.R."/>
            <person name="Caufield P.W."/>
            <person name="Cui Y."/>
            <person name="Zhang H."/>
            <person name="O'Toole P.W."/>
        </authorList>
    </citation>
    <scope>NUCLEOTIDE SEQUENCE [LARGE SCALE GENOMIC DNA]</scope>
    <source>
        <strain evidence="1 2">DSM 14340</strain>
    </source>
</reference>
<sequence>MKYRYLFFDMDNTLFDFDADEDQALTQLFEKQQVALTPTLKADYQAFNQALWVQYEQGTLKREALLNTRFATFFKQALNLTVDGPTLSHQYLASLALGHDLMPQSQQLMTALAQTDAELYVTTNGVAHTQYQRLIDSQFKSYFKGIFISEELGYQKPDPAYFEKVFQQIEDIDLTQALIVGDSLTSDVQGGQNVGVDTAWYNPNGAVNTSSTIKPTHEIKELLALLAM</sequence>
<dbReference type="Proteomes" id="UP000051264">
    <property type="component" value="Unassembled WGS sequence"/>
</dbReference>
<dbReference type="EMBL" id="AZEX01000004">
    <property type="protein sequence ID" value="KRL61825.1"/>
    <property type="molecule type" value="Genomic_DNA"/>
</dbReference>
<dbReference type="Gene3D" id="3.40.50.1000">
    <property type="entry name" value="HAD superfamily/HAD-like"/>
    <property type="match status" value="1"/>
</dbReference>
<organism evidence="1 2">
    <name type="scientific">Latilactobacillus fuchuensis DSM 14340 = JCM 11249</name>
    <dbReference type="NCBI Taxonomy" id="1423747"/>
    <lineage>
        <taxon>Bacteria</taxon>
        <taxon>Bacillati</taxon>
        <taxon>Bacillota</taxon>
        <taxon>Bacilli</taxon>
        <taxon>Lactobacillales</taxon>
        <taxon>Lactobacillaceae</taxon>
        <taxon>Latilactobacillus</taxon>
    </lineage>
</organism>